<keyword evidence="3 6" id="KW-0812">Transmembrane</keyword>
<evidence type="ECO:0000313" key="9">
    <source>
        <dbReference type="Proteomes" id="UP000275267"/>
    </source>
</evidence>
<keyword evidence="4 6" id="KW-1133">Transmembrane helix</keyword>
<feature type="transmembrane region" description="Helical" evidence="6">
    <location>
        <begin position="417"/>
        <end position="440"/>
    </location>
</feature>
<dbReference type="EMBL" id="PQIB02000001">
    <property type="protein sequence ID" value="RLN41364.1"/>
    <property type="molecule type" value="Genomic_DNA"/>
</dbReference>
<keyword evidence="9" id="KW-1185">Reference proteome</keyword>
<evidence type="ECO:0000259" key="7">
    <source>
        <dbReference type="PROSITE" id="PS50801"/>
    </source>
</evidence>
<proteinExistence type="predicted"/>
<dbReference type="NCBIfam" id="TIGR00815">
    <property type="entry name" value="sulP"/>
    <property type="match status" value="1"/>
</dbReference>
<protein>
    <recommendedName>
        <fullName evidence="7">STAS domain-containing protein</fullName>
    </recommendedName>
</protein>
<evidence type="ECO:0000256" key="4">
    <source>
        <dbReference type="ARBA" id="ARBA00022989"/>
    </source>
</evidence>
<name>A0A3L6TR64_PANMI</name>
<feature type="transmembrane region" description="Helical" evidence="6">
    <location>
        <begin position="347"/>
        <end position="367"/>
    </location>
</feature>
<feature type="transmembrane region" description="Helical" evidence="6">
    <location>
        <begin position="388"/>
        <end position="411"/>
    </location>
</feature>
<dbReference type="Proteomes" id="UP000275267">
    <property type="component" value="Unassembled WGS sequence"/>
</dbReference>
<dbReference type="STRING" id="4540.A0A3L6TR64"/>
<dbReference type="FunFam" id="3.30.750.24:FF:000002">
    <property type="entry name" value="Sulfate transporter 31"/>
    <property type="match status" value="1"/>
</dbReference>
<dbReference type="InterPro" id="IPR018045">
    <property type="entry name" value="S04_transporter_CS"/>
</dbReference>
<dbReference type="PANTHER" id="PTHR11814">
    <property type="entry name" value="SULFATE TRANSPORTER"/>
    <property type="match status" value="1"/>
</dbReference>
<evidence type="ECO:0000256" key="1">
    <source>
        <dbReference type="ARBA" id="ARBA00004141"/>
    </source>
</evidence>
<dbReference type="GO" id="GO:0008271">
    <property type="term" value="F:secondary active sulfate transmembrane transporter activity"/>
    <property type="evidence" value="ECO:0007669"/>
    <property type="project" value="InterPro"/>
</dbReference>
<sequence length="634" mass="69755">MPQAVSDGGENLNGSDVGGSRALSHYGMDSTGYSVSFLPKKSILEEFSSALKDMFFAGEDPLQQYKEQPSWSKRVWLSLQHVFPVLEWGRHYTLSKFKGDFISGLTIASLCIPQDIGYSKLANLPPEIGLYSSFVPPLIYTLMGSSRDLAIGPVAVVSLLLGSQLQNEFDPKTHPLEYRRLAFTATFFAGITQAALGFFRLGFIIEFLSHAAIVGFMAGAAITIALQQLKGFLGIRKFTTNTDIVSVMKSIFKSAHHGWNWQTILIGASFLGFLLVTKYIGKKKKKLFWMSATAPLISVIMSTFFVYITRADKHGVAVVKNIEKGINPPSANLIYFSGPFLLKGFKIGVVAGLIALTEAIAIGRTFAAMKDYQLDGNKEMVALGTMNVVASLTSCYITTVLLTLLFITPLFKYTPNAILSSIIISAVLGLIDYKAAYVIWKVDKLDFLACLGAFLGVVFSSVEYGLLIAVAISIAKILLQATRPKTALLGNLPRTAIYKNIEQYQEVTTVPGVVIVQVDSAIYFTNSNYVKERILRWLEEEEERQRQQKFPQIEFLIVALSAVVDIDTSGIHALEELLRALEKRKIQLILADPGPTVIQKFRAAKFMELIGDDKISLTVGDAVKKFAPKAVDSV</sequence>
<accession>A0A3L6TR64</accession>
<feature type="transmembrane region" description="Helical" evidence="6">
    <location>
        <begin position="178"/>
        <end position="199"/>
    </location>
</feature>
<evidence type="ECO:0000256" key="6">
    <source>
        <dbReference type="SAM" id="Phobius"/>
    </source>
</evidence>
<comment type="subcellular location">
    <subcellularLocation>
        <location evidence="1">Membrane</location>
        <topology evidence="1">Multi-pass membrane protein</topology>
    </subcellularLocation>
</comment>
<dbReference type="GO" id="GO:0016020">
    <property type="term" value="C:membrane"/>
    <property type="evidence" value="ECO:0007669"/>
    <property type="project" value="UniProtKB-SubCell"/>
</dbReference>
<evidence type="ECO:0000313" key="8">
    <source>
        <dbReference type="EMBL" id="RLN41364.1"/>
    </source>
</evidence>
<dbReference type="CDD" id="cd07042">
    <property type="entry name" value="STAS_SulP_like_sulfate_transporter"/>
    <property type="match status" value="1"/>
</dbReference>
<organism evidence="8 9">
    <name type="scientific">Panicum miliaceum</name>
    <name type="common">Proso millet</name>
    <name type="synonym">Broomcorn millet</name>
    <dbReference type="NCBI Taxonomy" id="4540"/>
    <lineage>
        <taxon>Eukaryota</taxon>
        <taxon>Viridiplantae</taxon>
        <taxon>Streptophyta</taxon>
        <taxon>Embryophyta</taxon>
        <taxon>Tracheophyta</taxon>
        <taxon>Spermatophyta</taxon>
        <taxon>Magnoliopsida</taxon>
        <taxon>Liliopsida</taxon>
        <taxon>Poales</taxon>
        <taxon>Poaceae</taxon>
        <taxon>PACMAD clade</taxon>
        <taxon>Panicoideae</taxon>
        <taxon>Panicodae</taxon>
        <taxon>Paniceae</taxon>
        <taxon>Panicinae</taxon>
        <taxon>Panicum</taxon>
        <taxon>Panicum sect. Panicum</taxon>
    </lineage>
</organism>
<evidence type="ECO:0000256" key="5">
    <source>
        <dbReference type="ARBA" id="ARBA00023136"/>
    </source>
</evidence>
<dbReference type="Pfam" id="PF00916">
    <property type="entry name" value="Sulfate_transp"/>
    <property type="match status" value="1"/>
</dbReference>
<evidence type="ECO:0000256" key="3">
    <source>
        <dbReference type="ARBA" id="ARBA00022692"/>
    </source>
</evidence>
<dbReference type="SUPFAM" id="SSF52091">
    <property type="entry name" value="SpoIIaa-like"/>
    <property type="match status" value="1"/>
</dbReference>
<dbReference type="InterPro" id="IPR002645">
    <property type="entry name" value="STAS_dom"/>
</dbReference>
<keyword evidence="2" id="KW-0813">Transport</keyword>
<reference evidence="9" key="1">
    <citation type="journal article" date="2019" name="Nat. Commun.">
        <title>The genome of broomcorn millet.</title>
        <authorList>
            <person name="Zou C."/>
            <person name="Miki D."/>
            <person name="Li D."/>
            <person name="Tang Q."/>
            <person name="Xiao L."/>
            <person name="Rajput S."/>
            <person name="Deng P."/>
            <person name="Jia W."/>
            <person name="Huang R."/>
            <person name="Zhang M."/>
            <person name="Sun Y."/>
            <person name="Hu J."/>
            <person name="Fu X."/>
            <person name="Schnable P.S."/>
            <person name="Li F."/>
            <person name="Zhang H."/>
            <person name="Feng B."/>
            <person name="Zhu X."/>
            <person name="Liu R."/>
            <person name="Schnable J.C."/>
            <person name="Zhu J.-K."/>
            <person name="Zhang H."/>
        </authorList>
    </citation>
    <scope>NUCLEOTIDE SEQUENCE [LARGE SCALE GENOMIC DNA]</scope>
</reference>
<feature type="transmembrane region" description="Helical" evidence="6">
    <location>
        <begin position="287"/>
        <end position="308"/>
    </location>
</feature>
<gene>
    <name evidence="8" type="ORF">C2845_PM01G33810</name>
</gene>
<evidence type="ECO:0000256" key="2">
    <source>
        <dbReference type="ARBA" id="ARBA00022448"/>
    </source>
</evidence>
<keyword evidence="5 6" id="KW-0472">Membrane</keyword>
<comment type="caution">
    <text evidence="8">The sequence shown here is derived from an EMBL/GenBank/DDBJ whole genome shotgun (WGS) entry which is preliminary data.</text>
</comment>
<dbReference type="InterPro" id="IPR011547">
    <property type="entry name" value="SLC26A/SulP_dom"/>
</dbReference>
<dbReference type="PROSITE" id="PS01130">
    <property type="entry name" value="SLC26A"/>
    <property type="match status" value="1"/>
</dbReference>
<feature type="transmembrane region" description="Helical" evidence="6">
    <location>
        <begin position="211"/>
        <end position="229"/>
    </location>
</feature>
<dbReference type="InterPro" id="IPR036513">
    <property type="entry name" value="STAS_dom_sf"/>
</dbReference>
<feature type="transmembrane region" description="Helical" evidence="6">
    <location>
        <begin position="447"/>
        <end position="475"/>
    </location>
</feature>
<dbReference type="Gene3D" id="3.30.750.24">
    <property type="entry name" value="STAS domain"/>
    <property type="match status" value="1"/>
</dbReference>
<feature type="transmembrane region" description="Helical" evidence="6">
    <location>
        <begin position="259"/>
        <end position="280"/>
    </location>
</feature>
<feature type="domain" description="STAS" evidence="7">
    <location>
        <begin position="503"/>
        <end position="626"/>
    </location>
</feature>
<dbReference type="InterPro" id="IPR001902">
    <property type="entry name" value="SLC26A/SulP_fam"/>
</dbReference>
<dbReference type="PROSITE" id="PS50801">
    <property type="entry name" value="STAS"/>
    <property type="match status" value="1"/>
</dbReference>
<dbReference type="AlphaFoldDB" id="A0A3L6TR64"/>
<dbReference type="OrthoDB" id="288203at2759"/>
<dbReference type="Pfam" id="PF01740">
    <property type="entry name" value="STAS"/>
    <property type="match status" value="1"/>
</dbReference>